<reference evidence="4 5" key="1">
    <citation type="submission" date="2014-08" db="EMBL/GenBank/DDBJ databases">
        <authorList>
            <person name="Bunnell A."/>
            <person name="Chain P.S."/>
            <person name="Chertkov O."/>
            <person name="Currie B.J."/>
            <person name="Daligault H.E."/>
            <person name="Davenport K.W."/>
            <person name="Davis C."/>
            <person name="Gleasner C.D."/>
            <person name="Johnson S.L."/>
            <person name="Kaestli M."/>
            <person name="Koren S."/>
            <person name="Kunde Y.A."/>
            <person name="Mayo M."/>
            <person name="McMurry K.K."/>
            <person name="Price E.P."/>
            <person name="Reitenga K.G."/>
            <person name="Robison R."/>
            <person name="Rosovitz M.J."/>
            <person name="Sarovich D.S."/>
            <person name="Teshima H."/>
        </authorList>
    </citation>
    <scope>NUCLEOTIDE SEQUENCE [LARGE SCALE GENOMIC DNA]</scope>
    <source>
        <strain evidence="4 5">MSHR44</strain>
    </source>
</reference>
<evidence type="ECO:0000313" key="5">
    <source>
        <dbReference type="Proteomes" id="UP000030475"/>
    </source>
</evidence>
<dbReference type="Proteomes" id="UP000030475">
    <property type="component" value="Unassembled WGS sequence"/>
</dbReference>
<feature type="compositionally biased region" description="Pro residues" evidence="1">
    <location>
        <begin position="96"/>
        <end position="115"/>
    </location>
</feature>
<dbReference type="InterPro" id="IPR053728">
    <property type="entry name" value="Alginate_Permeability_Chnl"/>
</dbReference>
<evidence type="ECO:0000259" key="3">
    <source>
        <dbReference type="Pfam" id="PF13372"/>
    </source>
</evidence>
<accession>A0AA40JE10</accession>
<dbReference type="Pfam" id="PF13372">
    <property type="entry name" value="Alginate_exp"/>
    <property type="match status" value="1"/>
</dbReference>
<sequence length="566" mass="60561">MIARRAVALGGWALMSVLAAARAHAADAMDAMDAPAAAAAAAAPGSRFARVSATSESAPSSAFEFASPAASASTSTSASALAVVPMSALTFASAPAPAPAPSAAPSPSPTSPPTSSPVQPGVRPGASCAKTRPAILFNRWQEDWSALADPCVPRRPLDALKYVPLFGRVDSYLSLGAGLRERLEVNDAPLFGLGRARGDTYVLQRVQVHADLRIAGHVQAFVQLEDARPFGKDNVGPVDRNRVDLRQAFVTYVDAIGSGAFKARVGRQEMAFDLQRFVSVRDGPNVRQAFDGIWVDWEQGPWRLIGYATQPVQYRDDGAFDDVSNRNLTFSGVRIERQRVGPGDLSAYYSRYNRTQAQFLDGAGGEHRDVFDVRYAGKRRNVDWDIEGMYQTGRVGAQRIEAWAVGSLAGYTFAGVGWMPRIGLQVDAASGDRRPRDGRIETFNPLFPNGYYFALAGYTGYTNLIHVKPSLTLKPSSALTLLAAVGLQWRATTADAVYAQGATPVPGTAGRGGNWTGFYTQLRADWTVAANLAAALEVVHFQIGDALRAAGGRNADYVGAELKFGW</sequence>
<comment type="caution">
    <text evidence="4">The sequence shown here is derived from an EMBL/GenBank/DDBJ whole genome shotgun (WGS) entry which is preliminary data.</text>
</comment>
<feature type="signal peptide" evidence="2">
    <location>
        <begin position="1"/>
        <end position="25"/>
    </location>
</feature>
<dbReference type="RefSeq" id="WP_038739585.1">
    <property type="nucleotide sequence ID" value="NZ_CWJC01000029.1"/>
</dbReference>
<feature type="chain" id="PRO_5041411026" evidence="2">
    <location>
        <begin position="26"/>
        <end position="566"/>
    </location>
</feature>
<dbReference type="AlphaFoldDB" id="A0AA40JE10"/>
<dbReference type="EMBL" id="JQIM01000009">
    <property type="protein sequence ID" value="KGX10669.1"/>
    <property type="molecule type" value="Genomic_DNA"/>
</dbReference>
<feature type="region of interest" description="Disordered" evidence="1">
    <location>
        <begin position="95"/>
        <end position="126"/>
    </location>
</feature>
<name>A0AA40JE10_BURPE</name>
<dbReference type="InterPro" id="IPR025388">
    <property type="entry name" value="Alginate_export_dom"/>
</dbReference>
<proteinExistence type="predicted"/>
<evidence type="ECO:0000256" key="1">
    <source>
        <dbReference type="SAM" id="MobiDB-lite"/>
    </source>
</evidence>
<organism evidence="4 5">
    <name type="scientific">Burkholderia pseudomallei</name>
    <name type="common">Pseudomonas pseudomallei</name>
    <dbReference type="NCBI Taxonomy" id="28450"/>
    <lineage>
        <taxon>Bacteria</taxon>
        <taxon>Pseudomonadati</taxon>
        <taxon>Pseudomonadota</taxon>
        <taxon>Betaproteobacteria</taxon>
        <taxon>Burkholderiales</taxon>
        <taxon>Burkholderiaceae</taxon>
        <taxon>Burkholderia</taxon>
        <taxon>pseudomallei group</taxon>
    </lineage>
</organism>
<gene>
    <name evidence="4" type="ORF">Y036_4615</name>
</gene>
<evidence type="ECO:0000256" key="2">
    <source>
        <dbReference type="SAM" id="SignalP"/>
    </source>
</evidence>
<evidence type="ECO:0000313" key="4">
    <source>
        <dbReference type="EMBL" id="KGX10669.1"/>
    </source>
</evidence>
<feature type="domain" description="Alginate export" evidence="3">
    <location>
        <begin position="172"/>
        <end position="560"/>
    </location>
</feature>
<protein>
    <submittedName>
        <fullName evidence="4">Alginate export family protein</fullName>
    </submittedName>
</protein>
<keyword evidence="2" id="KW-0732">Signal</keyword>
<dbReference type="Gene3D" id="2.40.160.100">
    <property type="match status" value="1"/>
</dbReference>